<proteinExistence type="predicted"/>
<accession>N6U078</accession>
<keyword evidence="3" id="KW-1185">Reference proteome</keyword>
<name>N6U078_9HYPH</name>
<keyword evidence="2" id="KW-0614">Plasmid</keyword>
<dbReference type="RefSeq" id="WP_004129377.1">
    <property type="nucleotide sequence ID" value="NZ_AQHN01000095.1"/>
</dbReference>
<reference evidence="2 3" key="1">
    <citation type="journal article" date="2012" name="BMC Genomics">
        <title>Genomic basis of broad host range and environmental adaptability of Rhizobium tropici CIAT 899 and Rhizobium sp. PRF 81 which are used in inoculants for common bean (Phaseolus vulgaris L.).</title>
        <authorList>
            <person name="Ormeno-Orrillo E."/>
            <person name="Menna P."/>
            <person name="Almeida L.G."/>
            <person name="Ollero F.J."/>
            <person name="Nicolas M.F."/>
            <person name="Pains Rodrigues E."/>
            <person name="Shigueyoshi Nakatani A."/>
            <person name="Silva Batista J.S."/>
            <person name="Oliveira Chueire L.M."/>
            <person name="Souza R.C."/>
            <person name="Ribeiro Vasconcelos A.T."/>
            <person name="Megias M."/>
            <person name="Hungria M."/>
            <person name="Martinez-Romero E."/>
        </authorList>
    </citation>
    <scope>NUCLEOTIDE SEQUENCE [LARGE SCALE GENOMIC DNA]</scope>
    <source>
        <strain evidence="2 3">PRF 81</strain>
        <plasmid evidence="2">pPRF81a</plasmid>
    </source>
</reference>
<dbReference type="AlphaFoldDB" id="N6U078"/>
<evidence type="ECO:0000313" key="2">
    <source>
        <dbReference type="EMBL" id="ENN83808.1"/>
    </source>
</evidence>
<dbReference type="PATRIC" id="fig|363754.4.peg.6720"/>
<comment type="caution">
    <text evidence="2">The sequence shown here is derived from an EMBL/GenBank/DDBJ whole genome shotgun (WGS) entry which is preliminary data.</text>
</comment>
<protein>
    <submittedName>
        <fullName evidence="2">Uncharacterized protein</fullName>
    </submittedName>
</protein>
<geneLocation type="plasmid" evidence="2">
    <name>pPRF81a</name>
</geneLocation>
<gene>
    <name evidence="2" type="ORF">RHSP_41186</name>
</gene>
<dbReference type="Proteomes" id="UP000012429">
    <property type="component" value="Unassembled WGS sequence"/>
</dbReference>
<sequence length="278" mass="29463">MLKVSAIAITIGLCVVGQGHAASCEAVTAKQVAAAISGGNPRDGLEKYLTKKLSKPRYFENGKCTDPAKDLKLYPGIPYHDCSYENGGLHGWARVAIIPPSMLAAWIDSACQSKGSKCLSRVTAYSWCSNQLSFPIAGNIIEPGNSGGGSDDSSHNFIFLHGVTVPRPAWLGATQDLDAAVQAKNLAPLSDIEQPSTLTAQVARPAGIRREIYTEFAPEPKLSDIGSSCPASKRGPAWFDASRRALLAAWEKPHNIMFDALAGALEEGRAAGVVRCSP</sequence>
<keyword evidence="1" id="KW-0732">Signal</keyword>
<evidence type="ECO:0000256" key="1">
    <source>
        <dbReference type="SAM" id="SignalP"/>
    </source>
</evidence>
<dbReference type="EMBL" id="AQHN01000095">
    <property type="protein sequence ID" value="ENN83808.1"/>
    <property type="molecule type" value="Genomic_DNA"/>
</dbReference>
<organism evidence="2 3">
    <name type="scientific">Rhizobium freirei PRF 81</name>
    <dbReference type="NCBI Taxonomy" id="363754"/>
    <lineage>
        <taxon>Bacteria</taxon>
        <taxon>Pseudomonadati</taxon>
        <taxon>Pseudomonadota</taxon>
        <taxon>Alphaproteobacteria</taxon>
        <taxon>Hyphomicrobiales</taxon>
        <taxon>Rhizobiaceae</taxon>
        <taxon>Rhizobium/Agrobacterium group</taxon>
        <taxon>Rhizobium</taxon>
    </lineage>
</organism>
<evidence type="ECO:0000313" key="3">
    <source>
        <dbReference type="Proteomes" id="UP000012429"/>
    </source>
</evidence>
<feature type="chain" id="PRO_5004125332" evidence="1">
    <location>
        <begin position="22"/>
        <end position="278"/>
    </location>
</feature>
<feature type="signal peptide" evidence="1">
    <location>
        <begin position="1"/>
        <end position="21"/>
    </location>
</feature>